<dbReference type="Proteomes" id="UP001222325">
    <property type="component" value="Unassembled WGS sequence"/>
</dbReference>
<reference evidence="2" key="1">
    <citation type="submission" date="2023-03" db="EMBL/GenBank/DDBJ databases">
        <title>Massive genome expansion in bonnet fungi (Mycena s.s.) driven by repeated elements and novel gene families across ecological guilds.</title>
        <authorList>
            <consortium name="Lawrence Berkeley National Laboratory"/>
            <person name="Harder C.B."/>
            <person name="Miyauchi S."/>
            <person name="Viragh M."/>
            <person name="Kuo A."/>
            <person name="Thoen E."/>
            <person name="Andreopoulos B."/>
            <person name="Lu D."/>
            <person name="Skrede I."/>
            <person name="Drula E."/>
            <person name="Henrissat B."/>
            <person name="Morin E."/>
            <person name="Kohler A."/>
            <person name="Barry K."/>
            <person name="LaButti K."/>
            <person name="Morin E."/>
            <person name="Salamov A."/>
            <person name="Lipzen A."/>
            <person name="Mereny Z."/>
            <person name="Hegedus B."/>
            <person name="Baldrian P."/>
            <person name="Stursova M."/>
            <person name="Weitz H."/>
            <person name="Taylor A."/>
            <person name="Grigoriev I.V."/>
            <person name="Nagy L.G."/>
            <person name="Martin F."/>
            <person name="Kauserud H."/>
        </authorList>
    </citation>
    <scope>NUCLEOTIDE SEQUENCE</scope>
    <source>
        <strain evidence="2">CBHHK173m</strain>
    </source>
</reference>
<comment type="caution">
    <text evidence="2">The sequence shown here is derived from an EMBL/GenBank/DDBJ whole genome shotgun (WGS) entry which is preliminary data.</text>
</comment>
<gene>
    <name evidence="2" type="ORF">B0H15DRAFT_1021703</name>
</gene>
<sequence>MQHAVPDTVPAPFKRRCTPTPRSYTPVRSAPSRPLCLEAIPIRAPSRRTRGPAPPSALENALALCCLPRHGLAARRRPSAQPSSIRGPPLRFLRSRPTPCACRGHRRVLARLRRASDGMTGQRPACPRRRDARACTVLVRLGLASRARRLRLSCERPVRTARDIPAVVQRRSPCSDSHSPSAAQAAVGSVHDTPLRPTCAAPACPASVLIRTRRRRTRAPSHVDPRSRASVPRCVRDAGLRFLARSRPSSRRLPRSDPTPCARPAVPGAFPEQSLRVVAAALAVSEPVRMPPRRRAAAFPGQSPHEARRSKAARLPGHGPERDDTGGRRTRTPCSPLSTCVRTLHIRPPSSVLRLRARSHARPPATRSWRAHLSSSQRSKRANAASTPAVLLRQETATSTAESALAPPPHRLLPPPERRRVAPRHTADPAHLVLRRDGHRRVPGTLHLLRRVPLVRRAAHQRQEHATRMPDSALAFSWRLRQFLREYSPRSSVAACGRIAPRPAAHLRPCAGTGSPRVHPRSRSPGAASLRKRRPTSAQPVSVPAPRTSAHQITLSPLSPSPPPQTPPEALVRRAPRAPNTPNEMHR</sequence>
<dbReference type="EMBL" id="JARJCN010000021">
    <property type="protein sequence ID" value="KAJ7090923.1"/>
    <property type="molecule type" value="Genomic_DNA"/>
</dbReference>
<evidence type="ECO:0000313" key="2">
    <source>
        <dbReference type="EMBL" id="KAJ7090923.1"/>
    </source>
</evidence>
<name>A0AAD6UAF8_9AGAR</name>
<feature type="compositionally biased region" description="Basic and acidic residues" evidence="1">
    <location>
        <begin position="416"/>
        <end position="428"/>
    </location>
</feature>
<evidence type="ECO:0000256" key="1">
    <source>
        <dbReference type="SAM" id="MobiDB-lite"/>
    </source>
</evidence>
<feature type="region of interest" description="Disordered" evidence="1">
    <location>
        <begin position="359"/>
        <end position="430"/>
    </location>
</feature>
<feature type="region of interest" description="Disordered" evidence="1">
    <location>
        <begin position="293"/>
        <end position="336"/>
    </location>
</feature>
<feature type="region of interest" description="Disordered" evidence="1">
    <location>
        <begin position="506"/>
        <end position="587"/>
    </location>
</feature>
<organism evidence="2 3">
    <name type="scientific">Mycena belliarum</name>
    <dbReference type="NCBI Taxonomy" id="1033014"/>
    <lineage>
        <taxon>Eukaryota</taxon>
        <taxon>Fungi</taxon>
        <taxon>Dikarya</taxon>
        <taxon>Basidiomycota</taxon>
        <taxon>Agaricomycotina</taxon>
        <taxon>Agaricomycetes</taxon>
        <taxon>Agaricomycetidae</taxon>
        <taxon>Agaricales</taxon>
        <taxon>Marasmiineae</taxon>
        <taxon>Mycenaceae</taxon>
        <taxon>Mycena</taxon>
    </lineage>
</organism>
<dbReference type="AlphaFoldDB" id="A0AAD6UAF8"/>
<protein>
    <submittedName>
        <fullName evidence="2">Uncharacterized protein</fullName>
    </submittedName>
</protein>
<feature type="region of interest" description="Disordered" evidence="1">
    <location>
        <begin position="242"/>
        <end position="268"/>
    </location>
</feature>
<evidence type="ECO:0000313" key="3">
    <source>
        <dbReference type="Proteomes" id="UP001222325"/>
    </source>
</evidence>
<accession>A0AAD6UAF8</accession>
<keyword evidence="3" id="KW-1185">Reference proteome</keyword>
<feature type="compositionally biased region" description="Pro residues" evidence="1">
    <location>
        <begin position="406"/>
        <end position="415"/>
    </location>
</feature>
<feature type="region of interest" description="Disordered" evidence="1">
    <location>
        <begin position="1"/>
        <end position="30"/>
    </location>
</feature>
<proteinExistence type="predicted"/>
<feature type="compositionally biased region" description="Low complexity" evidence="1">
    <location>
        <begin position="395"/>
        <end position="405"/>
    </location>
</feature>